<dbReference type="RefSeq" id="WP_273577819.1">
    <property type="nucleotide sequence ID" value="NZ_JAQRFO010000001.1"/>
</dbReference>
<comment type="caution">
    <text evidence="4">The sequence shown here is derived from an EMBL/GenBank/DDBJ whole genome shotgun (WGS) entry which is preliminary data.</text>
</comment>
<dbReference type="Pfam" id="PF21929">
    <property type="entry name" value="GpP_4th"/>
    <property type="match status" value="1"/>
</dbReference>
<keyword evidence="5" id="KW-1185">Reference proteome</keyword>
<dbReference type="Proteomes" id="UP001214757">
    <property type="component" value="Unassembled WGS sequence"/>
</dbReference>
<reference evidence="4 5" key="1">
    <citation type="submission" date="2023-02" db="EMBL/GenBank/DDBJ databases">
        <title>Entomopathogenic bacteria.</title>
        <authorList>
            <person name="Machado R.A."/>
        </authorList>
    </citation>
    <scope>NUCLEOTIDE SEQUENCE [LARGE SCALE GENOMIC DNA]</scope>
    <source>
        <strain evidence="4 5">XENO-7</strain>
    </source>
</reference>
<dbReference type="InterPro" id="IPR049354">
    <property type="entry name" value="GpP-like_N"/>
</dbReference>
<dbReference type="InterPro" id="IPR053981">
    <property type="entry name" value="Gp44/GpP-like_2nd"/>
</dbReference>
<dbReference type="Pfam" id="PF22255">
    <property type="entry name" value="Gp44-like_2nd"/>
    <property type="match status" value="1"/>
</dbReference>
<feature type="domain" description="Baseplate hub protein gp44/GpP-like second" evidence="3">
    <location>
        <begin position="90"/>
        <end position="175"/>
    </location>
</feature>
<dbReference type="InterPro" id="IPR023399">
    <property type="entry name" value="Baseplate-like_2-layer_sand"/>
</dbReference>
<proteinExistence type="predicted"/>
<dbReference type="Gene3D" id="2.30.300.10">
    <property type="entry name" value="Baseplate protein-like domain - beta roll fold"/>
    <property type="match status" value="1"/>
</dbReference>
<evidence type="ECO:0000313" key="5">
    <source>
        <dbReference type="Proteomes" id="UP001214757"/>
    </source>
</evidence>
<accession>A0ABT5LXJ1</accession>
<dbReference type="SUPFAM" id="SSF69279">
    <property type="entry name" value="Phage tail proteins"/>
    <property type="match status" value="2"/>
</dbReference>
<dbReference type="InterPro" id="IPR026276">
    <property type="entry name" value="Baseplate_GpP"/>
</dbReference>
<evidence type="ECO:0000313" key="4">
    <source>
        <dbReference type="EMBL" id="MDC9620146.1"/>
    </source>
</evidence>
<dbReference type="PIRSF" id="PIRSF004440">
    <property type="entry name" value="GpP"/>
    <property type="match status" value="1"/>
</dbReference>
<organism evidence="4 5">
    <name type="scientific">Xenorhabdus aichiensis</name>
    <dbReference type="NCBI Taxonomy" id="3025874"/>
    <lineage>
        <taxon>Bacteria</taxon>
        <taxon>Pseudomonadati</taxon>
        <taxon>Pseudomonadota</taxon>
        <taxon>Gammaproteobacteria</taxon>
        <taxon>Enterobacterales</taxon>
        <taxon>Morganellaceae</taxon>
        <taxon>Xenorhabdus</taxon>
    </lineage>
</organism>
<sequence>MANTIELILSNKIYSGWKTLNVTRSLEEMSGQFSLGITVRNNDSPLVLKPGHACQLAINGQLVVTGYVDAVEVGINADERTITLSGRDKTGDLVDCAAIHGRGQWRNVSLETIAKDLCKPFGVTVRWQVKDAAAATVFRQWQIEPGETVFDNLSRAARHRGVIVTSNAAGELVFATAGSQSVATLVLGNASPTGVKIKTLDTTLSWQERFSLYRVKGASAAGGRWGETQTPVQSTAIYMDARDPAITRYRPTLFLADDNMTKAKGTARAAWEQKRAMAHSTTASVGIRGWFKPDGQLWQINDMVRLQAPQAGFPDEPLLIVSVNYLLDNDNGTITRLELMPRDGFTEAAEPEQKVRDIRWKP</sequence>
<name>A0ABT5LXJ1_9GAMM</name>
<feature type="domain" description="Baseplate hub protein gp44/GpP-like C-terminal" evidence="2">
    <location>
        <begin position="262"/>
        <end position="346"/>
    </location>
</feature>
<evidence type="ECO:0000259" key="2">
    <source>
        <dbReference type="Pfam" id="PF21929"/>
    </source>
</evidence>
<evidence type="ECO:0000259" key="1">
    <source>
        <dbReference type="Pfam" id="PF21683"/>
    </source>
</evidence>
<gene>
    <name evidence="4" type="ORF">PSI22_00510</name>
</gene>
<dbReference type="InterPro" id="IPR053982">
    <property type="entry name" value="Gp44/GpP-like_C"/>
</dbReference>
<feature type="domain" description="Baseplate hub protein gp44-like N-terminal" evidence="1">
    <location>
        <begin position="5"/>
        <end position="88"/>
    </location>
</feature>
<dbReference type="EMBL" id="JAQRFO010000001">
    <property type="protein sequence ID" value="MDC9620146.1"/>
    <property type="molecule type" value="Genomic_DNA"/>
</dbReference>
<dbReference type="Pfam" id="PF21683">
    <property type="entry name" value="GpP-like_1st"/>
    <property type="match status" value="1"/>
</dbReference>
<dbReference type="Gene3D" id="3.55.50.10">
    <property type="entry name" value="Baseplate protein-like domains"/>
    <property type="match status" value="1"/>
</dbReference>
<protein>
    <submittedName>
        <fullName evidence="4">Contractile injection system protein, VgrG/Pvc8 family</fullName>
    </submittedName>
</protein>
<evidence type="ECO:0000259" key="3">
    <source>
        <dbReference type="Pfam" id="PF22255"/>
    </source>
</evidence>
<dbReference type="Gene3D" id="3.30.1920.10">
    <property type="entry name" value="Baseplate protein-like domains - 2 layer sandwich fold"/>
    <property type="match status" value="1"/>
</dbReference>